<dbReference type="PANTHER" id="PTHR34217:SF1">
    <property type="entry name" value="CARBOXYPEPTIDASE 1"/>
    <property type="match status" value="1"/>
</dbReference>
<name>A0A1Y0IJB8_9BACL</name>
<dbReference type="Proteomes" id="UP000195437">
    <property type="component" value="Chromosome"/>
</dbReference>
<evidence type="ECO:0000256" key="9">
    <source>
        <dbReference type="PIRSR" id="PIRSR006615-1"/>
    </source>
</evidence>
<evidence type="ECO:0000256" key="5">
    <source>
        <dbReference type="ARBA" id="ARBA00023049"/>
    </source>
</evidence>
<evidence type="ECO:0000313" key="11">
    <source>
        <dbReference type="EMBL" id="ARU59916.1"/>
    </source>
</evidence>
<keyword evidence="4 8" id="KW-0378">Hydrolase</keyword>
<dbReference type="OrthoDB" id="9772308at2"/>
<keyword evidence="1 8" id="KW-0121">Carboxypeptidase</keyword>
<keyword evidence="3 8" id="KW-0479">Metal-binding</keyword>
<dbReference type="EC" id="3.4.17.19" evidence="8"/>
<dbReference type="GO" id="GO:0004181">
    <property type="term" value="F:metallocarboxypeptidase activity"/>
    <property type="evidence" value="ECO:0007669"/>
    <property type="project" value="UniProtKB-UniRule"/>
</dbReference>
<sequence length="505" mass="58336">MSTEKIQQTANEFNTYVRRMKQMHEAIQLIQWDMSALIPKQGVAQRAEVVGMLSGDLFAMQTSDQMGEYLEVLSTPDALELLDPITRASVLDRKEEYERDKSIPPDKFREYVVLTQTAESAWAEAKQNNDFELFRPYLEKIVGIIREFIEIWGYKDNKYDTLLSKYEPGLTVAKLDAIFGGLREKTIELLKRVTEKEQVGRSFLHQYFAKEEQVKYSRYMLEQLGFDFSKGRFDESPHPFAIGLNPNDVRITTFYFDHDITQSLFGTIHEFGHAIYEQNVSHDLVGTFLATGTSMGIHESQSRFWENMIGRSREFWQHHFAGLLEHFPAQFADVNAADFYKAINYVEPSLIRVDADELTYNLHIMLRYEIEKDLINGKIEVKDLPEIWANKIEEYVGVRPEDHATGVLQDIHWSGGAFGYFSSYSLGNIYAAQLENTLKQEIPNYREQVAAGDVTEVLAWLNEKVYKHGKMLTPGQIMTEATGEEINSEYLVAYLEEKFKDIYGI</sequence>
<keyword evidence="5 8" id="KW-0482">Metalloprotease</keyword>
<proteinExistence type="inferred from homology"/>
<evidence type="ECO:0000313" key="12">
    <source>
        <dbReference type="Proteomes" id="UP000195437"/>
    </source>
</evidence>
<gene>
    <name evidence="11" type="ORF">CBW65_01725</name>
</gene>
<dbReference type="SUPFAM" id="SSF55486">
    <property type="entry name" value="Metalloproteases ('zincins'), catalytic domain"/>
    <property type="match status" value="1"/>
</dbReference>
<dbReference type="KEGG" id="tum:CBW65_01725"/>
<dbReference type="GO" id="GO:0006508">
    <property type="term" value="P:proteolysis"/>
    <property type="evidence" value="ECO:0007669"/>
    <property type="project" value="UniProtKB-UniRule"/>
</dbReference>
<dbReference type="PRINTS" id="PR00998">
    <property type="entry name" value="CRBOXYPTASET"/>
</dbReference>
<protein>
    <recommendedName>
        <fullName evidence="8">Metal-dependent carboxypeptidase</fullName>
        <ecNumber evidence="8">3.4.17.19</ecNumber>
    </recommendedName>
</protein>
<evidence type="ECO:0000256" key="7">
    <source>
        <dbReference type="ARBA" id="ARBA00061580"/>
    </source>
</evidence>
<dbReference type="EMBL" id="CP021434">
    <property type="protein sequence ID" value="ARU59916.1"/>
    <property type="molecule type" value="Genomic_DNA"/>
</dbReference>
<feature type="binding site" evidence="9">
    <location>
        <position position="299"/>
    </location>
    <ligand>
        <name>Zn(2+)</name>
        <dbReference type="ChEBI" id="CHEBI:29105"/>
        <note>catalytic</note>
    </ligand>
</feature>
<evidence type="ECO:0000256" key="2">
    <source>
        <dbReference type="ARBA" id="ARBA00022670"/>
    </source>
</evidence>
<keyword evidence="2 8" id="KW-0645">Protease</keyword>
<reference evidence="12" key="1">
    <citation type="submission" date="2017-05" db="EMBL/GenBank/DDBJ databases">
        <authorList>
            <person name="Sung H."/>
        </authorList>
    </citation>
    <scope>NUCLEOTIDE SEQUENCE [LARGE SCALE GENOMIC DNA]</scope>
    <source>
        <strain evidence="12">AR23208</strain>
    </source>
</reference>
<evidence type="ECO:0000256" key="4">
    <source>
        <dbReference type="ARBA" id="ARBA00022801"/>
    </source>
</evidence>
<dbReference type="PROSITE" id="PS52034">
    <property type="entry name" value="PEPTIDASE_M32"/>
    <property type="match status" value="1"/>
</dbReference>
<feature type="binding site" evidence="9">
    <location>
        <position position="273"/>
    </location>
    <ligand>
        <name>Zn(2+)</name>
        <dbReference type="ChEBI" id="CHEBI:29105"/>
        <note>catalytic</note>
    </ligand>
</feature>
<comment type="cofactor">
    <cofactor evidence="9">
        <name>Zn(2+)</name>
        <dbReference type="ChEBI" id="CHEBI:29105"/>
    </cofactor>
    <text evidence="9">Binds 1 zinc ion per subunit.</text>
</comment>
<dbReference type="Gene3D" id="1.10.1370.30">
    <property type="match status" value="1"/>
</dbReference>
<dbReference type="InterPro" id="IPR001333">
    <property type="entry name" value="Peptidase_M32_Taq"/>
</dbReference>
<feature type="active site" description="Proton donor/acceptor" evidence="10">
    <location>
        <position position="270"/>
    </location>
</feature>
<accession>A0A1Y0IJB8</accession>
<comment type="catalytic activity">
    <reaction evidence="6 8">
        <text>Release of a C-terminal amino acid with broad specificity, except for -Pro.</text>
        <dbReference type="EC" id="3.4.17.19"/>
    </reaction>
</comment>
<evidence type="ECO:0000256" key="8">
    <source>
        <dbReference type="PIRNR" id="PIRNR006615"/>
    </source>
</evidence>
<feature type="binding site" evidence="9">
    <location>
        <position position="269"/>
    </location>
    <ligand>
        <name>Zn(2+)</name>
        <dbReference type="ChEBI" id="CHEBI:29105"/>
        <note>catalytic</note>
    </ligand>
</feature>
<comment type="function">
    <text evidence="8">Broad specificity carboxypetidase that releases amino acids sequentially from the C-terminus, including neutral, aromatic, polar and basic residues.</text>
</comment>
<dbReference type="PANTHER" id="PTHR34217">
    <property type="entry name" value="METAL-DEPENDENT CARBOXYPEPTIDASE"/>
    <property type="match status" value="1"/>
</dbReference>
<evidence type="ECO:0000256" key="6">
    <source>
        <dbReference type="ARBA" id="ARBA00052755"/>
    </source>
</evidence>
<keyword evidence="9" id="KW-0862">Zinc</keyword>
<dbReference type="PIRSF" id="PIRSF006615">
    <property type="entry name" value="Zn_crbxpep_Taq"/>
    <property type="match status" value="1"/>
</dbReference>
<evidence type="ECO:0000256" key="3">
    <source>
        <dbReference type="ARBA" id="ARBA00022723"/>
    </source>
</evidence>
<dbReference type="RefSeq" id="WP_087455305.1">
    <property type="nucleotide sequence ID" value="NZ_CP021434.1"/>
</dbReference>
<dbReference type="FunFam" id="1.10.1370.30:FF:000003">
    <property type="entry name" value="Thermostable carboxypeptidase 1"/>
    <property type="match status" value="1"/>
</dbReference>
<keyword evidence="12" id="KW-1185">Reference proteome</keyword>
<dbReference type="GO" id="GO:0008270">
    <property type="term" value="F:zinc ion binding"/>
    <property type="evidence" value="ECO:0007669"/>
    <property type="project" value="UniProtKB-ARBA"/>
</dbReference>
<evidence type="ECO:0000256" key="10">
    <source>
        <dbReference type="PIRSR" id="PIRSR006615-2"/>
    </source>
</evidence>
<dbReference type="CDD" id="cd06460">
    <property type="entry name" value="M32_Taq"/>
    <property type="match status" value="1"/>
</dbReference>
<evidence type="ECO:0000256" key="1">
    <source>
        <dbReference type="ARBA" id="ARBA00022645"/>
    </source>
</evidence>
<dbReference type="AlphaFoldDB" id="A0A1Y0IJB8"/>
<organism evidence="11 12">
    <name type="scientific">Tumebacillus avium</name>
    <dbReference type="NCBI Taxonomy" id="1903704"/>
    <lineage>
        <taxon>Bacteria</taxon>
        <taxon>Bacillati</taxon>
        <taxon>Bacillota</taxon>
        <taxon>Bacilli</taxon>
        <taxon>Bacillales</taxon>
        <taxon>Alicyclobacillaceae</taxon>
        <taxon>Tumebacillus</taxon>
    </lineage>
</organism>
<comment type="similarity">
    <text evidence="7 8">Belongs to the peptidase M32 family.</text>
</comment>
<dbReference type="Pfam" id="PF02074">
    <property type="entry name" value="Peptidase_M32"/>
    <property type="match status" value="1"/>
</dbReference>